<protein>
    <submittedName>
        <fullName evidence="1">Uncharacterized protein</fullName>
    </submittedName>
</protein>
<reference evidence="1 2" key="1">
    <citation type="journal article" date="2012" name="J. Bacteriol.">
        <title>Comparative Genomic Analyses of 17 Clinical Isolates of Gardnerella vaginalis Provide Evidence of Multiple Genetically Isolated Clades Consistent with Subspeciation into Genovars.</title>
        <authorList>
            <person name="Ahmed A."/>
            <person name="Earl J."/>
            <person name="Retchless A."/>
            <person name="Hillier S."/>
            <person name="Rabe L."/>
            <person name="Cherpes T."/>
            <person name="Powell E."/>
            <person name="Janto B."/>
            <person name="Eutsey R."/>
            <person name="Hiller N.L."/>
            <person name="Boissy R."/>
            <person name="Dahlgreen M."/>
            <person name="Hall B."/>
            <person name="Costerton J."/>
            <person name="Post J.C."/>
            <person name="Hu F."/>
            <person name="Ehrlich G."/>
        </authorList>
    </citation>
    <scope>NUCLEOTIDE SEQUENCE [LARGE SCALE GENOMIC DNA]</scope>
    <source>
        <strain evidence="1 2">1500E</strain>
    </source>
</reference>
<dbReference type="AlphaFoldDB" id="I4LZ13"/>
<sequence>MNGKFSPAAKASAKAEDAAALDICLKVAAIWK</sequence>
<name>I4LZ13_GARVA</name>
<organism evidence="1 2">
    <name type="scientific">Gardnerella vaginalis 1500E</name>
    <dbReference type="NCBI Taxonomy" id="698957"/>
    <lineage>
        <taxon>Bacteria</taxon>
        <taxon>Bacillati</taxon>
        <taxon>Actinomycetota</taxon>
        <taxon>Actinomycetes</taxon>
        <taxon>Bifidobacteriales</taxon>
        <taxon>Bifidobacteriaceae</taxon>
        <taxon>Gardnerella</taxon>
    </lineage>
</organism>
<evidence type="ECO:0000313" key="1">
    <source>
        <dbReference type="EMBL" id="EIK82203.1"/>
    </source>
</evidence>
<dbReference type="EMBL" id="ADES01000017">
    <property type="protein sequence ID" value="EIK82203.1"/>
    <property type="molecule type" value="Genomic_DNA"/>
</dbReference>
<accession>I4LZ13</accession>
<dbReference type="Proteomes" id="UP000032875">
    <property type="component" value="Unassembled WGS sequence"/>
</dbReference>
<comment type="caution">
    <text evidence="1">The sequence shown here is derived from an EMBL/GenBank/DDBJ whole genome shotgun (WGS) entry which is preliminary data.</text>
</comment>
<gene>
    <name evidence="1" type="ORF">CGSMWGv1500E_05007</name>
</gene>
<proteinExistence type="predicted"/>
<evidence type="ECO:0000313" key="2">
    <source>
        <dbReference type="Proteomes" id="UP000032875"/>
    </source>
</evidence>